<dbReference type="PANTHER" id="PTHR31468">
    <property type="entry name" value="1,3-BETA-GLUCANOSYLTRANSFERASE GAS1"/>
    <property type="match status" value="1"/>
</dbReference>
<dbReference type="EC" id="2.4.1.-" evidence="5"/>
<keyword evidence="5" id="KW-0472">Membrane</keyword>
<dbReference type="STRING" id="1160509.A0A3N4I372"/>
<evidence type="ECO:0000256" key="1">
    <source>
        <dbReference type="ARBA" id="ARBA00004609"/>
    </source>
</evidence>
<evidence type="ECO:0000256" key="4">
    <source>
        <dbReference type="ARBA" id="ARBA00023180"/>
    </source>
</evidence>
<protein>
    <recommendedName>
        <fullName evidence="5">1,3-beta-glucanosyltransferase</fullName>
        <ecNumber evidence="5">2.4.1.-</ecNumber>
    </recommendedName>
</protein>
<evidence type="ECO:0000256" key="3">
    <source>
        <dbReference type="ARBA" id="ARBA00022729"/>
    </source>
</evidence>
<evidence type="ECO:0000313" key="7">
    <source>
        <dbReference type="Proteomes" id="UP000275078"/>
    </source>
</evidence>
<comment type="function">
    <text evidence="5">Splits internally a 1,3-beta-glucan molecule and transfers the newly generated reducing end (the donor) to the non-reducing end of another 1,3-beta-glucan molecule (the acceptor) forming a 1,3-beta linkage, resulting in the elongation of 1,3-beta-glucan chains in the cell wall.</text>
</comment>
<feature type="chain" id="PRO_5017847119" description="1,3-beta-glucanosyltransferase" evidence="5">
    <location>
        <begin position="22"/>
        <end position="456"/>
    </location>
</feature>
<dbReference type="Proteomes" id="UP000275078">
    <property type="component" value="Unassembled WGS sequence"/>
</dbReference>
<dbReference type="SUPFAM" id="SSF51445">
    <property type="entry name" value="(Trans)glycosidases"/>
    <property type="match status" value="1"/>
</dbReference>
<evidence type="ECO:0000256" key="5">
    <source>
        <dbReference type="RuleBase" id="RU361209"/>
    </source>
</evidence>
<dbReference type="OrthoDB" id="421038at2759"/>
<comment type="similarity">
    <text evidence="2 5">Belongs to the glycosyl hydrolase 72 family.</text>
</comment>
<dbReference type="AlphaFoldDB" id="A0A3N4I372"/>
<accession>A0A3N4I372</accession>
<dbReference type="GO" id="GO:0098552">
    <property type="term" value="C:side of membrane"/>
    <property type="evidence" value="ECO:0007669"/>
    <property type="project" value="UniProtKB-KW"/>
</dbReference>
<gene>
    <name evidence="6" type="ORF">BJ508DRAFT_415663</name>
</gene>
<dbReference type="PANTHER" id="PTHR31468:SF14">
    <property type="entry name" value="1,3-BETA-GLUCANOSYLTRANSFERASE GAS4"/>
    <property type="match status" value="1"/>
</dbReference>
<keyword evidence="4" id="KW-0325">Glycoprotein</keyword>
<keyword evidence="5" id="KW-0449">Lipoprotein</keyword>
<keyword evidence="7" id="KW-1185">Reference proteome</keyword>
<reference evidence="6 7" key="1">
    <citation type="journal article" date="2018" name="Nat. Ecol. Evol.">
        <title>Pezizomycetes genomes reveal the molecular basis of ectomycorrhizal truffle lifestyle.</title>
        <authorList>
            <person name="Murat C."/>
            <person name="Payen T."/>
            <person name="Noel B."/>
            <person name="Kuo A."/>
            <person name="Morin E."/>
            <person name="Chen J."/>
            <person name="Kohler A."/>
            <person name="Krizsan K."/>
            <person name="Balestrini R."/>
            <person name="Da Silva C."/>
            <person name="Montanini B."/>
            <person name="Hainaut M."/>
            <person name="Levati E."/>
            <person name="Barry K.W."/>
            <person name="Belfiori B."/>
            <person name="Cichocki N."/>
            <person name="Clum A."/>
            <person name="Dockter R.B."/>
            <person name="Fauchery L."/>
            <person name="Guy J."/>
            <person name="Iotti M."/>
            <person name="Le Tacon F."/>
            <person name="Lindquist E.A."/>
            <person name="Lipzen A."/>
            <person name="Malagnac F."/>
            <person name="Mello A."/>
            <person name="Molinier V."/>
            <person name="Miyauchi S."/>
            <person name="Poulain J."/>
            <person name="Riccioni C."/>
            <person name="Rubini A."/>
            <person name="Sitrit Y."/>
            <person name="Splivallo R."/>
            <person name="Traeger S."/>
            <person name="Wang M."/>
            <person name="Zifcakova L."/>
            <person name="Wipf D."/>
            <person name="Zambonelli A."/>
            <person name="Paolocci F."/>
            <person name="Nowrousian M."/>
            <person name="Ottonello S."/>
            <person name="Baldrian P."/>
            <person name="Spatafora J.W."/>
            <person name="Henrissat B."/>
            <person name="Nagy L.G."/>
            <person name="Aury J.M."/>
            <person name="Wincker P."/>
            <person name="Grigoriev I.V."/>
            <person name="Bonfante P."/>
            <person name="Martin F.M."/>
        </authorList>
    </citation>
    <scope>NUCLEOTIDE SEQUENCE [LARGE SCALE GENOMIC DNA]</scope>
    <source>
        <strain evidence="6 7">RN42</strain>
    </source>
</reference>
<dbReference type="EMBL" id="ML119694">
    <property type="protein sequence ID" value="RPA79846.1"/>
    <property type="molecule type" value="Genomic_DNA"/>
</dbReference>
<dbReference type="GO" id="GO:0005886">
    <property type="term" value="C:plasma membrane"/>
    <property type="evidence" value="ECO:0007669"/>
    <property type="project" value="UniProtKB-SubCell"/>
</dbReference>
<keyword evidence="3 5" id="KW-0732">Signal</keyword>
<keyword evidence="5" id="KW-0808">Transferase</keyword>
<dbReference type="InterPro" id="IPR004886">
    <property type="entry name" value="Glucanosyltransferase"/>
</dbReference>
<dbReference type="GO" id="GO:0071970">
    <property type="term" value="P:fungal-type cell wall (1-&gt;3)-beta-D-glucan biosynthetic process"/>
    <property type="evidence" value="ECO:0007669"/>
    <property type="project" value="TreeGrafter"/>
</dbReference>
<dbReference type="GO" id="GO:0031505">
    <property type="term" value="P:fungal-type cell wall organization"/>
    <property type="evidence" value="ECO:0007669"/>
    <property type="project" value="TreeGrafter"/>
</dbReference>
<dbReference type="InterPro" id="IPR017853">
    <property type="entry name" value="GH"/>
</dbReference>
<dbReference type="Gene3D" id="3.20.20.80">
    <property type="entry name" value="Glycosidases"/>
    <property type="match status" value="1"/>
</dbReference>
<comment type="subcellular location">
    <subcellularLocation>
        <location evidence="1 5">Cell membrane</location>
        <topology evidence="1 5">Lipid-anchor</topology>
        <topology evidence="1 5">GPI-anchor</topology>
    </subcellularLocation>
</comment>
<name>A0A3N4I372_ASCIM</name>
<dbReference type="Pfam" id="PF03198">
    <property type="entry name" value="Glyco_hydro_72"/>
    <property type="match status" value="1"/>
</dbReference>
<sequence>MHFNKITLATGLVALASAVSAIDTIKVKDRHFYTSKDEPFFIKGVDYQPGGSAEVGKAKWDPLSDPDVCARDIALFQRLGVNTIRVYSVDTSLDHDECMTMLAAAGIYLVLDVNSPLTHQHMHPTEPWTTYTPMYLEHVFTVMEQFSGYDNTLAFLSGNEVIHEKGSEKQSPVYIKAVNRDMRAYMKKHLPRNIPIGYSNADHIEFRVSLANYMQCGDEGYVDFFGVNSYQWCGENTFKGSGYDTLVEAYSNYTLPVFFSEFGCNEVRPRLWQEVDALYSDKMTGVFSGGLVYEFTQEKADYGIVQLSGKGSGKGDAQILEEFDPLAKAFKRADPKIPSNLEIAPRPKKCNKPTDYPGITAKMELPETLGAELIEKGVDADKFVRGKFIDASKVKTTSSYKVKDYDGKTVDASVDKTTDVTPGQHTKEDDESAAASKQVMIGSSLIAAAAAIFFSF</sequence>
<organism evidence="6 7">
    <name type="scientific">Ascobolus immersus RN42</name>
    <dbReference type="NCBI Taxonomy" id="1160509"/>
    <lineage>
        <taxon>Eukaryota</taxon>
        <taxon>Fungi</taxon>
        <taxon>Dikarya</taxon>
        <taxon>Ascomycota</taxon>
        <taxon>Pezizomycotina</taxon>
        <taxon>Pezizomycetes</taxon>
        <taxon>Pezizales</taxon>
        <taxon>Ascobolaceae</taxon>
        <taxon>Ascobolus</taxon>
    </lineage>
</organism>
<proteinExistence type="inferred from homology"/>
<dbReference type="GO" id="GO:0042124">
    <property type="term" value="F:1,3-beta-glucanosyltransferase activity"/>
    <property type="evidence" value="ECO:0007669"/>
    <property type="project" value="TreeGrafter"/>
</dbReference>
<evidence type="ECO:0000256" key="2">
    <source>
        <dbReference type="ARBA" id="ARBA00007528"/>
    </source>
</evidence>
<feature type="signal peptide" evidence="5">
    <location>
        <begin position="1"/>
        <end position="21"/>
    </location>
</feature>
<keyword evidence="5" id="KW-0336">GPI-anchor</keyword>
<evidence type="ECO:0000313" key="6">
    <source>
        <dbReference type="EMBL" id="RPA79846.1"/>
    </source>
</evidence>